<organism evidence="1 2">
    <name type="scientific">Methanofollis formosanus</name>
    <dbReference type="NCBI Taxonomy" id="299308"/>
    <lineage>
        <taxon>Archaea</taxon>
        <taxon>Methanobacteriati</taxon>
        <taxon>Methanobacteriota</taxon>
        <taxon>Stenosarchaea group</taxon>
        <taxon>Methanomicrobia</taxon>
        <taxon>Methanomicrobiales</taxon>
        <taxon>Methanomicrobiaceae</taxon>
        <taxon>Methanofollis</taxon>
    </lineage>
</organism>
<accession>A0A8G1EEM9</accession>
<keyword evidence="2" id="KW-1185">Reference proteome</keyword>
<proteinExistence type="predicted"/>
<dbReference type="OrthoDB" id="78389at2157"/>
<name>A0A8G1EEM9_9EURY</name>
<dbReference type="EMBL" id="CP037968">
    <property type="protein sequence ID" value="QYZ78238.1"/>
    <property type="molecule type" value="Genomic_DNA"/>
</dbReference>
<evidence type="ECO:0000313" key="1">
    <source>
        <dbReference type="EMBL" id="QYZ78238.1"/>
    </source>
</evidence>
<reference evidence="1" key="2">
    <citation type="submission" date="2019-03" db="EMBL/GenBank/DDBJ databases">
        <authorList>
            <person name="Chen S.-C."/>
            <person name="Wu S.-Y."/>
            <person name="Lai M.-C."/>
        </authorList>
    </citation>
    <scope>NUCLEOTIDE SEQUENCE</scope>
    <source>
        <strain evidence="1">ML15</strain>
    </source>
</reference>
<protein>
    <submittedName>
        <fullName evidence="1">Uncharacterized protein</fullName>
    </submittedName>
</protein>
<dbReference type="AlphaFoldDB" id="A0A8G1EEM9"/>
<sequence>MGHFDVVVRKINQKYYLIPMDLYTVRRKMTSEIVVMNKLSVAIAADSAATVTGEKIFNANKIFTLSKYHPVGIMFYGNTQFMGVPWETIIKNFRNDLGNTGYDSLNEYISKFFDYISNNGSLFSEDNIFHIFNGTLWGVLNDIKENIRRKVDDTIRQKGNISEREITEITDQVMSYYIDSWKSVLYSEPINSLDGEYLTKKYDDEINTAIKGTFENLDISRYTNDLKSMVVKIYLMGALYKDLYSGLVFVGFGKNEIFPSYQEFYIYGYINNTLKYKGAKYDSISFENSATMSSFAQGDVIETFMEGISPNLNRLFIHLIPSLFTEYTDKVVGLVNLDGNELDILKRKLTEISKIIIEKYFYEIQDFKKHTHVDPVMDIVSHLPKEELAELAESLVHLTSLKRRVSNDAESVGGPIDVAVISKGDGFIWMKRKQYFDIQLNSHFETNYYNKR</sequence>
<evidence type="ECO:0000313" key="2">
    <source>
        <dbReference type="Proteomes" id="UP000826709"/>
    </source>
</evidence>
<dbReference type="RefSeq" id="WP_220681982.1">
    <property type="nucleotide sequence ID" value="NZ_CP037968.1"/>
</dbReference>
<dbReference type="Proteomes" id="UP000826709">
    <property type="component" value="Chromosome"/>
</dbReference>
<dbReference type="KEGG" id="mfk:E2N92_01735"/>
<reference evidence="1" key="1">
    <citation type="journal article" date="2005" name="Int. J. Syst. Evol. Microbiol.">
        <title>Methanofollis formosanus sp. nov., isolated from a fish pond.</title>
        <authorList>
            <person name="Wu S.Y."/>
            <person name="Chen S.C."/>
            <person name="Lai M.C."/>
        </authorList>
    </citation>
    <scope>NUCLEOTIDE SEQUENCE</scope>
    <source>
        <strain evidence="1">ML15</strain>
    </source>
</reference>
<gene>
    <name evidence="1" type="ORF">E2N92_01735</name>
</gene>